<keyword evidence="3" id="KW-0238">DNA-binding</keyword>
<dbReference type="SUPFAM" id="SSF46785">
    <property type="entry name" value="Winged helix' DNA-binding domain"/>
    <property type="match status" value="1"/>
</dbReference>
<evidence type="ECO:0000256" key="4">
    <source>
        <dbReference type="ARBA" id="ARBA00023163"/>
    </source>
</evidence>
<dbReference type="OrthoDB" id="283543at2"/>
<reference evidence="5 6" key="1">
    <citation type="submission" date="2019-02" db="EMBL/GenBank/DDBJ databases">
        <title>Deep-cultivation of Planctomycetes and their phenomic and genomic characterization uncovers novel biology.</title>
        <authorList>
            <person name="Wiegand S."/>
            <person name="Jogler M."/>
            <person name="Boedeker C."/>
            <person name="Pinto D."/>
            <person name="Vollmers J."/>
            <person name="Rivas-Marin E."/>
            <person name="Kohn T."/>
            <person name="Peeters S.H."/>
            <person name="Heuer A."/>
            <person name="Rast P."/>
            <person name="Oberbeckmann S."/>
            <person name="Bunk B."/>
            <person name="Jeske O."/>
            <person name="Meyerdierks A."/>
            <person name="Storesund J.E."/>
            <person name="Kallscheuer N."/>
            <person name="Luecker S."/>
            <person name="Lage O.M."/>
            <person name="Pohl T."/>
            <person name="Merkel B.J."/>
            <person name="Hornburger P."/>
            <person name="Mueller R.-W."/>
            <person name="Bruemmer F."/>
            <person name="Labrenz M."/>
            <person name="Spormann A.M."/>
            <person name="Op Den Camp H."/>
            <person name="Overmann J."/>
            <person name="Amann R."/>
            <person name="Jetten M.S.M."/>
            <person name="Mascher T."/>
            <person name="Medema M.H."/>
            <person name="Devos D.P."/>
            <person name="Kaster A.-K."/>
            <person name="Ovreas L."/>
            <person name="Rohde M."/>
            <person name="Galperin M.Y."/>
            <person name="Jogler C."/>
        </authorList>
    </citation>
    <scope>NUCLEOTIDE SEQUENCE [LARGE SCALE GENOMIC DNA]</scope>
    <source>
        <strain evidence="5 6">Poly51</strain>
    </source>
</reference>
<dbReference type="EMBL" id="SJPW01000006">
    <property type="protein sequence ID" value="TWU48811.1"/>
    <property type="molecule type" value="Genomic_DNA"/>
</dbReference>
<keyword evidence="4" id="KW-0804">Transcription</keyword>
<sequence length="135" mass="15341">MENLTPAELSLLRELWKRESASIRDLSEAIYASSTDSKTAAVSKLLQRMTAKGFVVCRRDDRPHLYVAAMSEQEYVQRQLQGLADQHCDGKLAPLATTLVQTKGFNQRQRRQLRDLIHRLWPDEADEGKGGDNDD</sequence>
<protein>
    <submittedName>
        <fullName evidence="5">Penicillinase repressor</fullName>
    </submittedName>
</protein>
<comment type="caution">
    <text evidence="5">The sequence shown here is derived from an EMBL/GenBank/DDBJ whole genome shotgun (WGS) entry which is preliminary data.</text>
</comment>
<gene>
    <name evidence="5" type="ORF">Poly51_47150</name>
</gene>
<dbReference type="InterPro" id="IPR036388">
    <property type="entry name" value="WH-like_DNA-bd_sf"/>
</dbReference>
<comment type="similarity">
    <text evidence="1">Belongs to the BlaI transcriptional regulatory family.</text>
</comment>
<dbReference type="Gene3D" id="1.10.10.10">
    <property type="entry name" value="Winged helix-like DNA-binding domain superfamily/Winged helix DNA-binding domain"/>
    <property type="match status" value="1"/>
</dbReference>
<keyword evidence="2" id="KW-0805">Transcription regulation</keyword>
<dbReference type="InterPro" id="IPR036390">
    <property type="entry name" value="WH_DNA-bd_sf"/>
</dbReference>
<dbReference type="PIRSF" id="PIRSF019455">
    <property type="entry name" value="CopR_AtkY"/>
    <property type="match status" value="1"/>
</dbReference>
<proteinExistence type="inferred from homology"/>
<keyword evidence="6" id="KW-1185">Reference proteome</keyword>
<evidence type="ECO:0000256" key="1">
    <source>
        <dbReference type="ARBA" id="ARBA00011046"/>
    </source>
</evidence>
<dbReference type="RefSeq" id="WP_146460375.1">
    <property type="nucleotide sequence ID" value="NZ_SJPW01000006.1"/>
</dbReference>
<dbReference type="Proteomes" id="UP000318288">
    <property type="component" value="Unassembled WGS sequence"/>
</dbReference>
<evidence type="ECO:0000313" key="5">
    <source>
        <dbReference type="EMBL" id="TWU48811.1"/>
    </source>
</evidence>
<dbReference type="GO" id="GO:0045892">
    <property type="term" value="P:negative regulation of DNA-templated transcription"/>
    <property type="evidence" value="ECO:0007669"/>
    <property type="project" value="InterPro"/>
</dbReference>
<dbReference type="GO" id="GO:0003677">
    <property type="term" value="F:DNA binding"/>
    <property type="evidence" value="ECO:0007669"/>
    <property type="project" value="UniProtKB-KW"/>
</dbReference>
<evidence type="ECO:0000256" key="3">
    <source>
        <dbReference type="ARBA" id="ARBA00023125"/>
    </source>
</evidence>
<dbReference type="Pfam" id="PF03965">
    <property type="entry name" value="Penicillinase_R"/>
    <property type="match status" value="1"/>
</dbReference>
<dbReference type="InterPro" id="IPR005650">
    <property type="entry name" value="BlaI_family"/>
</dbReference>
<dbReference type="AlphaFoldDB" id="A0A5C6EME8"/>
<organism evidence="5 6">
    <name type="scientific">Rubripirellula tenax</name>
    <dbReference type="NCBI Taxonomy" id="2528015"/>
    <lineage>
        <taxon>Bacteria</taxon>
        <taxon>Pseudomonadati</taxon>
        <taxon>Planctomycetota</taxon>
        <taxon>Planctomycetia</taxon>
        <taxon>Pirellulales</taxon>
        <taxon>Pirellulaceae</taxon>
        <taxon>Rubripirellula</taxon>
    </lineage>
</organism>
<accession>A0A5C6EME8</accession>
<name>A0A5C6EME8_9BACT</name>
<evidence type="ECO:0000256" key="2">
    <source>
        <dbReference type="ARBA" id="ARBA00023015"/>
    </source>
</evidence>
<evidence type="ECO:0000313" key="6">
    <source>
        <dbReference type="Proteomes" id="UP000318288"/>
    </source>
</evidence>